<dbReference type="RefSeq" id="WP_280575670.1">
    <property type="nucleotide sequence ID" value="NZ_JARXRM010000044.1"/>
</dbReference>
<keyword evidence="3" id="KW-1185">Reference proteome</keyword>
<feature type="signal peptide" evidence="1">
    <location>
        <begin position="1"/>
        <end position="17"/>
    </location>
</feature>
<evidence type="ECO:0000313" key="3">
    <source>
        <dbReference type="Proteomes" id="UP001156940"/>
    </source>
</evidence>
<feature type="chain" id="PRO_5047137908" description="Toxin CptA" evidence="1">
    <location>
        <begin position="18"/>
        <end position="125"/>
    </location>
</feature>
<sequence>MAMLAAMALLAPLAVLASELPPTAAWPLALAALAHGILLLRREARRPGCVCVFGGDGRVWLDGAAVDRAWLRWRGPLAFLECRDGRGRVRRLAWWPDTLPPARRRELRLAAPGPRAARRGSSMAP</sequence>
<comment type="caution">
    <text evidence="2">The sequence shown here is derived from an EMBL/GenBank/DDBJ whole genome shotgun (WGS) entry which is preliminary data.</text>
</comment>
<evidence type="ECO:0000256" key="1">
    <source>
        <dbReference type="SAM" id="SignalP"/>
    </source>
</evidence>
<dbReference type="EMBL" id="JARXRM010000044">
    <property type="protein sequence ID" value="MDH5824362.1"/>
    <property type="molecule type" value="Genomic_DNA"/>
</dbReference>
<accession>A0ABT6JCM6</accession>
<protein>
    <recommendedName>
        <fullName evidence="4">Toxin CptA</fullName>
    </recommendedName>
</protein>
<evidence type="ECO:0000313" key="2">
    <source>
        <dbReference type="EMBL" id="MDH5824362.1"/>
    </source>
</evidence>
<reference evidence="2 3" key="1">
    <citation type="submission" date="2023-04" db="EMBL/GenBank/DDBJ databases">
        <title>Luteimonas endophyticus RD2P54.</title>
        <authorList>
            <person name="Sun J.-Q."/>
        </authorList>
    </citation>
    <scope>NUCLEOTIDE SEQUENCE [LARGE SCALE GENOMIC DNA]</scope>
    <source>
        <strain evidence="2 3">RD2P54</strain>
    </source>
</reference>
<organism evidence="2 3">
    <name type="scientific">Luteimonas endophytica</name>
    <dbReference type="NCBI Taxonomy" id="3042023"/>
    <lineage>
        <taxon>Bacteria</taxon>
        <taxon>Pseudomonadati</taxon>
        <taxon>Pseudomonadota</taxon>
        <taxon>Gammaproteobacteria</taxon>
        <taxon>Lysobacterales</taxon>
        <taxon>Lysobacteraceae</taxon>
        <taxon>Luteimonas</taxon>
    </lineage>
</organism>
<keyword evidence="1" id="KW-0732">Signal</keyword>
<proteinExistence type="predicted"/>
<evidence type="ECO:0008006" key="4">
    <source>
        <dbReference type="Google" id="ProtNLM"/>
    </source>
</evidence>
<name>A0ABT6JCM6_9GAMM</name>
<gene>
    <name evidence="2" type="ORF">QFW77_15420</name>
</gene>
<dbReference type="Proteomes" id="UP001156940">
    <property type="component" value="Unassembled WGS sequence"/>
</dbReference>